<reference evidence="2 3" key="1">
    <citation type="submission" date="2018-12" db="EMBL/GenBank/DDBJ databases">
        <authorList>
            <person name="Yang Y."/>
        </authorList>
    </citation>
    <scope>NUCLEOTIDE SEQUENCE [LARGE SCALE GENOMIC DNA]</scope>
    <source>
        <strain evidence="2 3">GSF71</strain>
    </source>
</reference>
<evidence type="ECO:0000313" key="3">
    <source>
        <dbReference type="Proteomes" id="UP000280346"/>
    </source>
</evidence>
<comment type="caution">
    <text evidence="2">The sequence shown here is derived from an EMBL/GenBank/DDBJ whole genome shotgun (WGS) entry which is preliminary data.</text>
</comment>
<dbReference type="EMBL" id="RZIJ01000030">
    <property type="protein sequence ID" value="RUQ64061.1"/>
    <property type="molecule type" value="Genomic_DNA"/>
</dbReference>
<keyword evidence="3" id="KW-1185">Reference proteome</keyword>
<feature type="region of interest" description="Disordered" evidence="1">
    <location>
        <begin position="71"/>
        <end position="106"/>
    </location>
</feature>
<gene>
    <name evidence="2" type="ORF">EJ913_26825</name>
</gene>
<dbReference type="AlphaFoldDB" id="A0A433J1K9"/>
<evidence type="ECO:0000256" key="1">
    <source>
        <dbReference type="SAM" id="MobiDB-lite"/>
    </source>
</evidence>
<sequence length="106" mass="11323">MKNSDSTSYIYRYSVAEGNVSELSGQLLILNQDIGHFRSRGTSPAMMASMIARIGEIETAIARATILQDQKRLQSKPAVASNAAPVSDRGRAGQDFLASPAGRHGS</sequence>
<evidence type="ECO:0000313" key="2">
    <source>
        <dbReference type="EMBL" id="RUQ64061.1"/>
    </source>
</evidence>
<dbReference type="Proteomes" id="UP000280346">
    <property type="component" value="Unassembled WGS sequence"/>
</dbReference>
<accession>A0A433J1K9</accession>
<name>A0A433J1K9_9PROT</name>
<proteinExistence type="predicted"/>
<protein>
    <submittedName>
        <fullName evidence="2">Uncharacterized protein</fullName>
    </submittedName>
</protein>
<dbReference type="RefSeq" id="WP_127003721.1">
    <property type="nucleotide sequence ID" value="NZ_CP173191.1"/>
</dbReference>
<organism evidence="2 3">
    <name type="scientific">Azospirillum doebereinerae</name>
    <dbReference type="NCBI Taxonomy" id="92933"/>
    <lineage>
        <taxon>Bacteria</taxon>
        <taxon>Pseudomonadati</taxon>
        <taxon>Pseudomonadota</taxon>
        <taxon>Alphaproteobacteria</taxon>
        <taxon>Rhodospirillales</taxon>
        <taxon>Azospirillaceae</taxon>
        <taxon>Azospirillum</taxon>
    </lineage>
</organism>